<evidence type="ECO:0000256" key="1">
    <source>
        <dbReference type="SAM" id="MobiDB-lite"/>
    </source>
</evidence>
<sequence>MNRFSSGLLCALSMAALPERGTFSDSRHFPQIRRHRRPQPGQASGEAARKASGVFTGISRGLAQDWGCWMGFGPIQRLMPRPKLPQIRQNRGPAVRWPRQESKPNLSLEWFFLRQLKHLSRKGNSAKPTATNRRLSQDLSSGLSVA</sequence>
<dbReference type="STRING" id="549386.SAMN02927923_02550"/>
<accession>A0A1G5J7H4</accession>
<evidence type="ECO:0000313" key="2">
    <source>
        <dbReference type="EMBL" id="SCY84187.1"/>
    </source>
</evidence>
<dbReference type="Proteomes" id="UP000199569">
    <property type="component" value="Unassembled WGS sequence"/>
</dbReference>
<keyword evidence="3" id="KW-1185">Reference proteome</keyword>
<evidence type="ECO:0000313" key="3">
    <source>
        <dbReference type="Proteomes" id="UP000199569"/>
    </source>
</evidence>
<dbReference type="EMBL" id="FMVJ01000006">
    <property type="protein sequence ID" value="SCY84187.1"/>
    <property type="molecule type" value="Genomic_DNA"/>
</dbReference>
<reference evidence="2 3" key="1">
    <citation type="submission" date="2016-10" db="EMBL/GenBank/DDBJ databases">
        <authorList>
            <person name="de Groot N.N."/>
        </authorList>
    </citation>
    <scope>NUCLEOTIDE SEQUENCE [LARGE SCALE GENOMIC DNA]</scope>
    <source>
        <strain evidence="2 3">CGMCC 1.7666</strain>
    </source>
</reference>
<feature type="region of interest" description="Disordered" evidence="1">
    <location>
        <begin position="122"/>
        <end position="146"/>
    </location>
</feature>
<protein>
    <submittedName>
        <fullName evidence="2">Uncharacterized protein</fullName>
    </submittedName>
</protein>
<gene>
    <name evidence="2" type="ORF">SAMN02927923_02550</name>
</gene>
<dbReference type="AlphaFoldDB" id="A0A1G5J7H4"/>
<proteinExistence type="predicted"/>
<organism evidence="2 3">
    <name type="scientific">Microvirga guangxiensis</name>
    <dbReference type="NCBI Taxonomy" id="549386"/>
    <lineage>
        <taxon>Bacteria</taxon>
        <taxon>Pseudomonadati</taxon>
        <taxon>Pseudomonadota</taxon>
        <taxon>Alphaproteobacteria</taxon>
        <taxon>Hyphomicrobiales</taxon>
        <taxon>Methylobacteriaceae</taxon>
        <taxon>Microvirga</taxon>
    </lineage>
</organism>
<name>A0A1G5J7H4_9HYPH</name>